<feature type="binding site" evidence="15">
    <location>
        <position position="311"/>
    </location>
    <ligand>
        <name>substrate</name>
    </ligand>
</feature>
<keyword evidence="7 13" id="KW-0479">Metal-binding</keyword>
<dbReference type="EC" id="3.5.4.26" evidence="13"/>
<dbReference type="eggNOG" id="COG0117">
    <property type="taxonomic scope" value="Bacteria"/>
</dbReference>
<keyword evidence="11 13" id="KW-0560">Oxidoreductase</keyword>
<evidence type="ECO:0000256" key="4">
    <source>
        <dbReference type="ARBA" id="ARBA00005259"/>
    </source>
</evidence>
<evidence type="ECO:0000256" key="13">
    <source>
        <dbReference type="PIRNR" id="PIRNR006769"/>
    </source>
</evidence>
<dbReference type="eggNOG" id="COG1985">
    <property type="taxonomic scope" value="Bacteria"/>
</dbReference>
<keyword evidence="19" id="KW-1185">Reference proteome</keyword>
<keyword evidence="12" id="KW-0511">Multifunctional enzyme</keyword>
<evidence type="ECO:0000256" key="14">
    <source>
        <dbReference type="PIRSR" id="PIRSR006769-1"/>
    </source>
</evidence>
<comment type="pathway">
    <text evidence="2 13">Cofactor biosynthesis; riboflavin biosynthesis; 5-amino-6-(D-ribitylamino)uracil from GTP: step 2/4.</text>
</comment>
<comment type="function">
    <text evidence="1 13">Converts 2,5-diamino-6-(ribosylamino)-4(3h)-pyrimidinone 5'-phosphate into 5-amino-6-(ribosylamino)-2,4(1h,3h)-pyrimidinedione 5'-phosphate.</text>
</comment>
<feature type="binding site" evidence="16">
    <location>
        <position position="60"/>
    </location>
    <ligand>
        <name>Zn(2+)</name>
        <dbReference type="ChEBI" id="CHEBI:29105"/>
        <note>catalytic</note>
    </ligand>
</feature>
<sequence>MTDDRPGPRRVADREYMARAIRLARLGRFTTDPNPRVGCVLVRDGRVVGEGWHRRAGGPHAERHALAQAGAEARGATAYVTLEPCSHHGRTPPCADAMVEAGVARVVCAMVDPNPLVAGRGLARLGDAGIETSIGVLEAEARSLNSGFVKRMEHGLPYVRCKMAASLDGRTAMADGESRWISSAESRRDVQSLRAGSSAILTGIGTVLADDPSMNVRLSAGDLEGMESGELIRQPLRVVVDSRWRMPADARMLGLEGETLVVGVADAPERMAALESAGASVWHAPRSNGRVDLRALMAELARREINEVMLESGPNLAGAMLEAGLVDEIQLYLAPHLMGDAARGLFHLPGISAMADRLALEILDARRVGPDLRLRLAVGGPTI</sequence>
<feature type="binding site" evidence="15">
    <location>
        <position position="242"/>
    </location>
    <ligand>
        <name>NADP(+)</name>
        <dbReference type="ChEBI" id="CHEBI:58349"/>
    </ligand>
</feature>
<evidence type="ECO:0000313" key="19">
    <source>
        <dbReference type="Proteomes" id="UP000019460"/>
    </source>
</evidence>
<evidence type="ECO:0000256" key="2">
    <source>
        <dbReference type="ARBA" id="ARBA00004882"/>
    </source>
</evidence>
<dbReference type="PANTHER" id="PTHR38011:SF7">
    <property type="entry name" value="2,5-DIAMINO-6-RIBOSYLAMINO-4(3H)-PYRIMIDINONE 5'-PHOSPHATE REDUCTASE"/>
    <property type="match status" value="1"/>
</dbReference>
<feature type="binding site" evidence="16">
    <location>
        <position position="94"/>
    </location>
    <ligand>
        <name>Zn(2+)</name>
        <dbReference type="ChEBI" id="CHEBI:29105"/>
        <note>catalytic</note>
    </ligand>
</feature>
<organism evidence="18 19">
    <name type="scientific">Imhoffiella purpurea</name>
    <dbReference type="NCBI Taxonomy" id="1249627"/>
    <lineage>
        <taxon>Bacteria</taxon>
        <taxon>Pseudomonadati</taxon>
        <taxon>Pseudomonadota</taxon>
        <taxon>Gammaproteobacteria</taxon>
        <taxon>Chromatiales</taxon>
        <taxon>Chromatiaceae</taxon>
        <taxon>Imhoffiella</taxon>
    </lineage>
</organism>
<dbReference type="GO" id="GO:0008835">
    <property type="term" value="F:diaminohydroxyphosphoribosylaminopyrimidine deaminase activity"/>
    <property type="evidence" value="ECO:0007669"/>
    <property type="project" value="UniProtKB-EC"/>
</dbReference>
<keyword evidence="6 13" id="KW-0686">Riboflavin biosynthesis</keyword>
<reference evidence="18 19" key="1">
    <citation type="submission" date="2012-11" db="EMBL/GenBank/DDBJ databases">
        <title>Genome assembly of Thiorhodococcus sp. AK35.</title>
        <authorList>
            <person name="Nupur N."/>
            <person name="Khatri I."/>
            <person name="Subramanian S."/>
            <person name="Pinnaka A."/>
        </authorList>
    </citation>
    <scope>NUCLEOTIDE SEQUENCE [LARGE SCALE GENOMIC DNA]</scope>
    <source>
        <strain evidence="18 19">AK35</strain>
    </source>
</reference>
<feature type="binding site" evidence="15">
    <location>
        <position position="206"/>
    </location>
    <ligand>
        <name>substrate</name>
    </ligand>
</feature>
<dbReference type="InterPro" id="IPR002734">
    <property type="entry name" value="RibDG_C"/>
</dbReference>
<dbReference type="PROSITE" id="PS00903">
    <property type="entry name" value="CYT_DCMP_DEAMINASES_1"/>
    <property type="match status" value="1"/>
</dbReference>
<proteinExistence type="inferred from homology"/>
<accession>W9VBL5</accession>
<dbReference type="SUPFAM" id="SSF53597">
    <property type="entry name" value="Dihydrofolate reductase-like"/>
    <property type="match status" value="1"/>
</dbReference>
<comment type="catalytic activity">
    <reaction evidence="13">
        <text>2,5-diamino-6-hydroxy-4-(5-phosphoribosylamino)-pyrimidine + H2O + H(+) = 5-amino-6-(5-phospho-D-ribosylamino)uracil + NH4(+)</text>
        <dbReference type="Rhea" id="RHEA:21868"/>
        <dbReference type="ChEBI" id="CHEBI:15377"/>
        <dbReference type="ChEBI" id="CHEBI:15378"/>
        <dbReference type="ChEBI" id="CHEBI:28938"/>
        <dbReference type="ChEBI" id="CHEBI:58453"/>
        <dbReference type="ChEBI" id="CHEBI:58614"/>
        <dbReference type="EC" id="3.5.4.26"/>
    </reaction>
</comment>
<dbReference type="InterPro" id="IPR016193">
    <property type="entry name" value="Cytidine_deaminase-like"/>
</dbReference>
<dbReference type="FunFam" id="3.40.140.10:FF:000025">
    <property type="entry name" value="Riboflavin biosynthesis protein RibD"/>
    <property type="match status" value="1"/>
</dbReference>
<dbReference type="InterPro" id="IPR011549">
    <property type="entry name" value="RibD_C"/>
</dbReference>
<dbReference type="InterPro" id="IPR050765">
    <property type="entry name" value="Riboflavin_Biosynth_HTPR"/>
</dbReference>
<name>W9VBL5_9GAMM</name>
<feature type="binding site" evidence="15">
    <location>
        <position position="178"/>
    </location>
    <ligand>
        <name>substrate</name>
    </ligand>
</feature>
<feature type="active site" description="Proton donor" evidence="14">
    <location>
        <position position="62"/>
    </location>
</feature>
<evidence type="ECO:0000256" key="9">
    <source>
        <dbReference type="ARBA" id="ARBA00022833"/>
    </source>
</evidence>
<dbReference type="InterPro" id="IPR016192">
    <property type="entry name" value="APOBEC/CMP_deaminase_Zn-bd"/>
</dbReference>
<dbReference type="UniPathway" id="UPA00275">
    <property type="reaction ID" value="UER00401"/>
</dbReference>
<evidence type="ECO:0000256" key="10">
    <source>
        <dbReference type="ARBA" id="ARBA00022857"/>
    </source>
</evidence>
<dbReference type="InterPro" id="IPR004794">
    <property type="entry name" value="Eubact_RibD"/>
</dbReference>
<dbReference type="PROSITE" id="PS51747">
    <property type="entry name" value="CYT_DCMP_DEAMINASES_2"/>
    <property type="match status" value="1"/>
</dbReference>
<dbReference type="RefSeq" id="WP_043748271.1">
    <property type="nucleotide sequence ID" value="NZ_AONC01000003.1"/>
</dbReference>
<dbReference type="AlphaFoldDB" id="W9VBL5"/>
<gene>
    <name evidence="18" type="ORF">D779_1801</name>
</gene>
<dbReference type="GO" id="GO:0050661">
    <property type="term" value="F:NADP binding"/>
    <property type="evidence" value="ECO:0007669"/>
    <property type="project" value="InterPro"/>
</dbReference>
<keyword evidence="9 13" id="KW-0862">Zinc</keyword>
<dbReference type="STRING" id="1249627.D779_1801"/>
<dbReference type="PIRSF" id="PIRSF006769">
    <property type="entry name" value="RibD"/>
    <property type="match status" value="1"/>
</dbReference>
<evidence type="ECO:0000256" key="11">
    <source>
        <dbReference type="ARBA" id="ARBA00023002"/>
    </source>
</evidence>
<dbReference type="PANTHER" id="PTHR38011">
    <property type="entry name" value="DIHYDROFOLATE REDUCTASE FAMILY PROTEIN (AFU_ORTHOLOGUE AFUA_8G06820)"/>
    <property type="match status" value="1"/>
</dbReference>
<protein>
    <recommendedName>
        <fullName evidence="13">Riboflavin biosynthesis protein RibD</fullName>
    </recommendedName>
    <domain>
        <recommendedName>
            <fullName evidence="13">Diaminohydroxyphosphoribosylaminopyrimidine deaminase</fullName>
            <shortName evidence="13">DRAP deaminase</shortName>
            <ecNumber evidence="13">3.5.4.26</ecNumber>
        </recommendedName>
        <alternativeName>
            <fullName evidence="13">Riboflavin-specific deaminase</fullName>
        </alternativeName>
    </domain>
    <domain>
        <recommendedName>
            <fullName evidence="13">5-amino-6-(5-phosphoribosylamino)uracil reductase</fullName>
            <ecNumber evidence="13">1.1.1.193</ecNumber>
        </recommendedName>
        <alternativeName>
            <fullName evidence="13">HTP reductase</fullName>
        </alternativeName>
    </domain>
</protein>
<dbReference type="InterPro" id="IPR024072">
    <property type="entry name" value="DHFR-like_dom_sf"/>
</dbReference>
<feature type="binding site" evidence="15">
    <location>
        <position position="217"/>
    </location>
    <ligand>
        <name>substrate</name>
    </ligand>
</feature>
<dbReference type="EMBL" id="AONC01000003">
    <property type="protein sequence ID" value="EXJ16978.1"/>
    <property type="molecule type" value="Genomic_DNA"/>
</dbReference>
<comment type="cofactor">
    <cofactor evidence="13 16">
        <name>Zn(2+)</name>
        <dbReference type="ChEBI" id="CHEBI:29105"/>
    </cofactor>
    <text evidence="13 16">Binds 1 zinc ion.</text>
</comment>
<dbReference type="CDD" id="cd01284">
    <property type="entry name" value="Riboflavin_deaminase-reductase"/>
    <property type="match status" value="1"/>
</dbReference>
<dbReference type="NCBIfam" id="TIGR00227">
    <property type="entry name" value="ribD_Cterm"/>
    <property type="match status" value="1"/>
</dbReference>
<dbReference type="Proteomes" id="UP000019460">
    <property type="component" value="Unassembled WGS sequence"/>
</dbReference>
<dbReference type="Gene3D" id="3.40.140.10">
    <property type="entry name" value="Cytidine Deaminase, domain 2"/>
    <property type="match status" value="1"/>
</dbReference>
<comment type="pathway">
    <text evidence="3 13">Cofactor biosynthesis; riboflavin biosynthesis; 5-amino-6-(D-ribitylamino)uracil from GTP: step 3/4.</text>
</comment>
<dbReference type="EC" id="1.1.1.193" evidence="13"/>
<evidence type="ECO:0000256" key="15">
    <source>
        <dbReference type="PIRSR" id="PIRSR006769-2"/>
    </source>
</evidence>
<evidence type="ECO:0000256" key="8">
    <source>
        <dbReference type="ARBA" id="ARBA00022801"/>
    </source>
</evidence>
<comment type="caution">
    <text evidence="18">The sequence shown here is derived from an EMBL/GenBank/DDBJ whole genome shotgun (WGS) entry which is preliminary data.</text>
</comment>
<dbReference type="SUPFAM" id="SSF53927">
    <property type="entry name" value="Cytidine deaminase-like"/>
    <property type="match status" value="1"/>
</dbReference>
<feature type="domain" description="CMP/dCMP-type deaminase" evidence="17">
    <location>
        <begin position="11"/>
        <end position="133"/>
    </location>
</feature>
<feature type="binding site" evidence="15">
    <location>
        <begin position="313"/>
        <end position="319"/>
    </location>
    <ligand>
        <name>NADP(+)</name>
        <dbReference type="ChEBI" id="CHEBI:58349"/>
    </ligand>
</feature>
<evidence type="ECO:0000256" key="5">
    <source>
        <dbReference type="ARBA" id="ARBA00007417"/>
    </source>
</evidence>
<evidence type="ECO:0000256" key="3">
    <source>
        <dbReference type="ARBA" id="ARBA00004910"/>
    </source>
</evidence>
<dbReference type="Pfam" id="PF01872">
    <property type="entry name" value="RibD_C"/>
    <property type="match status" value="1"/>
</dbReference>
<evidence type="ECO:0000256" key="12">
    <source>
        <dbReference type="ARBA" id="ARBA00023268"/>
    </source>
</evidence>
<keyword evidence="10 13" id="KW-0521">NADP</keyword>
<keyword evidence="8 13" id="KW-0378">Hydrolase</keyword>
<evidence type="ECO:0000256" key="16">
    <source>
        <dbReference type="PIRSR" id="PIRSR006769-3"/>
    </source>
</evidence>
<dbReference type="NCBIfam" id="TIGR00326">
    <property type="entry name" value="eubact_ribD"/>
    <property type="match status" value="1"/>
</dbReference>
<comment type="catalytic activity">
    <reaction evidence="13">
        <text>5-amino-6-(5-phospho-D-ribitylamino)uracil + NADP(+) = 5-amino-6-(5-phospho-D-ribosylamino)uracil + NADPH + H(+)</text>
        <dbReference type="Rhea" id="RHEA:17845"/>
        <dbReference type="ChEBI" id="CHEBI:15378"/>
        <dbReference type="ChEBI" id="CHEBI:57783"/>
        <dbReference type="ChEBI" id="CHEBI:58349"/>
        <dbReference type="ChEBI" id="CHEBI:58421"/>
        <dbReference type="ChEBI" id="CHEBI:58453"/>
        <dbReference type="EC" id="1.1.1.193"/>
    </reaction>
</comment>
<feature type="binding site" evidence="15">
    <location>
        <position position="180"/>
    </location>
    <ligand>
        <name>NADP(+)</name>
        <dbReference type="ChEBI" id="CHEBI:58349"/>
    </ligand>
</feature>
<dbReference type="OrthoDB" id="9800865at2"/>
<feature type="binding site" evidence="15">
    <location>
        <position position="210"/>
    </location>
    <ligand>
        <name>NADP(+)</name>
        <dbReference type="ChEBI" id="CHEBI:58349"/>
    </ligand>
</feature>
<feature type="binding site" evidence="15">
    <location>
        <position position="164"/>
    </location>
    <ligand>
        <name>NADP(+)</name>
        <dbReference type="ChEBI" id="CHEBI:58349"/>
    </ligand>
</feature>
<evidence type="ECO:0000256" key="1">
    <source>
        <dbReference type="ARBA" id="ARBA00002151"/>
    </source>
</evidence>
<evidence type="ECO:0000256" key="7">
    <source>
        <dbReference type="ARBA" id="ARBA00022723"/>
    </source>
</evidence>
<feature type="binding site" evidence="16">
    <location>
        <position position="85"/>
    </location>
    <ligand>
        <name>Zn(2+)</name>
        <dbReference type="ChEBI" id="CHEBI:29105"/>
        <note>catalytic</note>
    </ligand>
</feature>
<evidence type="ECO:0000256" key="6">
    <source>
        <dbReference type="ARBA" id="ARBA00022619"/>
    </source>
</evidence>
<comment type="similarity">
    <text evidence="4 13">In the N-terminal section; belongs to the cytidine and deoxycytidylate deaminase family.</text>
</comment>
<dbReference type="GO" id="GO:0009231">
    <property type="term" value="P:riboflavin biosynthetic process"/>
    <property type="evidence" value="ECO:0007669"/>
    <property type="project" value="UniProtKB-UniPathway"/>
</dbReference>
<dbReference type="InterPro" id="IPR002125">
    <property type="entry name" value="CMP_dCMP_dom"/>
</dbReference>
<dbReference type="Pfam" id="PF00383">
    <property type="entry name" value="dCMP_cyt_deam_1"/>
    <property type="match status" value="1"/>
</dbReference>
<dbReference type="Gene3D" id="3.40.430.10">
    <property type="entry name" value="Dihydrofolate Reductase, subunit A"/>
    <property type="match status" value="1"/>
</dbReference>
<evidence type="ECO:0000259" key="17">
    <source>
        <dbReference type="PROSITE" id="PS51747"/>
    </source>
</evidence>
<dbReference type="GO" id="GO:0008270">
    <property type="term" value="F:zinc ion binding"/>
    <property type="evidence" value="ECO:0007669"/>
    <property type="project" value="InterPro"/>
</dbReference>
<feature type="binding site" evidence="15">
    <location>
        <position position="194"/>
    </location>
    <ligand>
        <name>substrate</name>
    </ligand>
</feature>
<comment type="similarity">
    <text evidence="5 13">In the C-terminal section; belongs to the HTP reductase family.</text>
</comment>
<dbReference type="PATRIC" id="fig|1249627.3.peg.262"/>
<dbReference type="GO" id="GO:0008703">
    <property type="term" value="F:5-amino-6-(5-phosphoribosylamino)uracil reductase activity"/>
    <property type="evidence" value="ECO:0007669"/>
    <property type="project" value="UniProtKB-EC"/>
</dbReference>
<evidence type="ECO:0000313" key="18">
    <source>
        <dbReference type="EMBL" id="EXJ16978.1"/>
    </source>
</evidence>